<dbReference type="InterPro" id="IPR004474">
    <property type="entry name" value="LytR_CpsA_psr"/>
</dbReference>
<dbReference type="Pfam" id="PF03816">
    <property type="entry name" value="LytR_cpsA_psr"/>
    <property type="match status" value="1"/>
</dbReference>
<protein>
    <recommendedName>
        <fullName evidence="3">Cell envelope-related transcriptional attenuator domain-containing protein</fullName>
    </recommendedName>
</protein>
<organism evidence="4 5">
    <name type="scientific">candidate division WOR-1 bacterium RIFOXYC12_FULL_54_18</name>
    <dbReference type="NCBI Taxonomy" id="1802584"/>
    <lineage>
        <taxon>Bacteria</taxon>
        <taxon>Bacillati</taxon>
        <taxon>Saganbacteria</taxon>
    </lineage>
</organism>
<comment type="similarity">
    <text evidence="1">Belongs to the LytR/CpsA/Psr (LCP) family.</text>
</comment>
<proteinExistence type="inferred from homology"/>
<keyword evidence="2" id="KW-0472">Membrane</keyword>
<evidence type="ECO:0000313" key="5">
    <source>
        <dbReference type="Proteomes" id="UP000178602"/>
    </source>
</evidence>
<sequence length="304" mass="33767">MEKKEIKKRGFKAFVVLAIFLIFFGMIAGFVIGIASRLALLEVFLSLAPTSPIFPRSNILVLGVDKGYSHRSDTIMVVNIDPDTKKVGLVSIPRDTLVTIPGRGLDKVNHAFAYGGIELSRQTVAELLKIDIPYYVVVDLSGLEELIDKIGGVKVNVPKRMYYVDYADDLRIDLQPGPQILNGSQVMGYLRFRHTDSDFARIERQQDFIKTVGQQLMRREHILQSADVFFSLLSCIETNLNSRQVLGLSLTVRGAQESGQIAMTTLLGGSLIVDGIYYYKPDTDSLPSMVNRYLSVGATETSQP</sequence>
<dbReference type="NCBIfam" id="TIGR00350">
    <property type="entry name" value="lytR_cpsA_psr"/>
    <property type="match status" value="1"/>
</dbReference>
<feature type="transmembrane region" description="Helical" evidence="2">
    <location>
        <begin position="12"/>
        <end position="35"/>
    </location>
</feature>
<dbReference type="AlphaFoldDB" id="A0A1F4T711"/>
<accession>A0A1F4T711</accession>
<keyword evidence="2" id="KW-1133">Transmembrane helix</keyword>
<evidence type="ECO:0000313" key="4">
    <source>
        <dbReference type="EMBL" id="OGC28571.1"/>
    </source>
</evidence>
<dbReference type="Proteomes" id="UP000178602">
    <property type="component" value="Unassembled WGS sequence"/>
</dbReference>
<gene>
    <name evidence="4" type="ORF">A3K49_06390</name>
</gene>
<evidence type="ECO:0000259" key="3">
    <source>
        <dbReference type="Pfam" id="PF03816"/>
    </source>
</evidence>
<dbReference type="PANTHER" id="PTHR33392">
    <property type="entry name" value="POLYISOPRENYL-TEICHOIC ACID--PEPTIDOGLYCAN TEICHOIC ACID TRANSFERASE TAGU"/>
    <property type="match status" value="1"/>
</dbReference>
<evidence type="ECO:0000256" key="1">
    <source>
        <dbReference type="ARBA" id="ARBA00006068"/>
    </source>
</evidence>
<evidence type="ECO:0000256" key="2">
    <source>
        <dbReference type="SAM" id="Phobius"/>
    </source>
</evidence>
<dbReference type="PANTHER" id="PTHR33392:SF6">
    <property type="entry name" value="POLYISOPRENYL-TEICHOIC ACID--PEPTIDOGLYCAN TEICHOIC ACID TRANSFERASE TAGU"/>
    <property type="match status" value="1"/>
</dbReference>
<dbReference type="InterPro" id="IPR050922">
    <property type="entry name" value="LytR/CpsA/Psr_CW_biosynth"/>
</dbReference>
<feature type="domain" description="Cell envelope-related transcriptional attenuator" evidence="3">
    <location>
        <begin position="71"/>
        <end position="216"/>
    </location>
</feature>
<dbReference type="Gene3D" id="3.40.630.190">
    <property type="entry name" value="LCP protein"/>
    <property type="match status" value="1"/>
</dbReference>
<reference evidence="4 5" key="1">
    <citation type="journal article" date="2016" name="Nat. Commun.">
        <title>Thousands of microbial genomes shed light on interconnected biogeochemical processes in an aquifer system.</title>
        <authorList>
            <person name="Anantharaman K."/>
            <person name="Brown C.T."/>
            <person name="Hug L.A."/>
            <person name="Sharon I."/>
            <person name="Castelle C.J."/>
            <person name="Probst A.J."/>
            <person name="Thomas B.C."/>
            <person name="Singh A."/>
            <person name="Wilkins M.J."/>
            <person name="Karaoz U."/>
            <person name="Brodie E.L."/>
            <person name="Williams K.H."/>
            <person name="Hubbard S.S."/>
            <person name="Banfield J.F."/>
        </authorList>
    </citation>
    <scope>NUCLEOTIDE SEQUENCE [LARGE SCALE GENOMIC DNA]</scope>
</reference>
<dbReference type="EMBL" id="MEUG01000001">
    <property type="protein sequence ID" value="OGC28571.1"/>
    <property type="molecule type" value="Genomic_DNA"/>
</dbReference>
<name>A0A1F4T711_UNCSA</name>
<comment type="caution">
    <text evidence="4">The sequence shown here is derived from an EMBL/GenBank/DDBJ whole genome shotgun (WGS) entry which is preliminary data.</text>
</comment>
<keyword evidence="2" id="KW-0812">Transmembrane</keyword>